<dbReference type="GO" id="GO:0003779">
    <property type="term" value="F:actin binding"/>
    <property type="evidence" value="ECO:0007669"/>
    <property type="project" value="UniProtKB-KW"/>
</dbReference>
<dbReference type="Pfam" id="PF03826">
    <property type="entry name" value="OAR"/>
    <property type="match status" value="1"/>
</dbReference>
<feature type="compositionally biased region" description="Low complexity" evidence="13">
    <location>
        <begin position="240"/>
        <end position="251"/>
    </location>
</feature>
<feature type="region of interest" description="Disordered" evidence="13">
    <location>
        <begin position="450"/>
        <end position="469"/>
    </location>
</feature>
<evidence type="ECO:0000259" key="16">
    <source>
        <dbReference type="PROSITE" id="PS50803"/>
    </source>
</evidence>
<dbReference type="STRING" id="112268.A0A182WDJ9"/>
<dbReference type="InterPro" id="IPR001356">
    <property type="entry name" value="HD"/>
</dbReference>
<feature type="domain" description="Homeobox" evidence="14">
    <location>
        <begin position="1"/>
        <end position="19"/>
    </location>
</feature>
<dbReference type="CDD" id="cd00086">
    <property type="entry name" value="homeodomain"/>
    <property type="match status" value="1"/>
</dbReference>
<evidence type="ECO:0000256" key="5">
    <source>
        <dbReference type="ARBA" id="ARBA00022473"/>
    </source>
</evidence>
<evidence type="ECO:0000256" key="6">
    <source>
        <dbReference type="ARBA" id="ARBA00022737"/>
    </source>
</evidence>
<evidence type="ECO:0000313" key="18">
    <source>
        <dbReference type="EnsemblMetazoa" id="AMIN008436-PA"/>
    </source>
</evidence>
<dbReference type="Proteomes" id="UP000075920">
    <property type="component" value="Unassembled WGS sequence"/>
</dbReference>
<dbReference type="InterPro" id="IPR015915">
    <property type="entry name" value="Kelch-typ_b-propeller"/>
</dbReference>
<evidence type="ECO:0000256" key="3">
    <source>
        <dbReference type="ARBA" id="ARBA00014891"/>
    </source>
</evidence>
<dbReference type="PROSITE" id="PS50097">
    <property type="entry name" value="BTB"/>
    <property type="match status" value="1"/>
</dbReference>
<dbReference type="Pfam" id="PF01344">
    <property type="entry name" value="Kelch_1"/>
    <property type="match status" value="2"/>
</dbReference>
<feature type="compositionally biased region" description="Polar residues" evidence="13">
    <location>
        <begin position="276"/>
        <end position="291"/>
    </location>
</feature>
<dbReference type="InterPro" id="IPR011043">
    <property type="entry name" value="Gal_Oxase/kelch_b-propeller"/>
</dbReference>
<dbReference type="GO" id="GO:0003677">
    <property type="term" value="F:DNA binding"/>
    <property type="evidence" value="ECO:0007669"/>
    <property type="project" value="UniProtKB-UniRule"/>
</dbReference>
<keyword evidence="19" id="KW-1185">Reference proteome</keyword>
<evidence type="ECO:0000313" key="19">
    <source>
        <dbReference type="Proteomes" id="UP000075920"/>
    </source>
</evidence>
<dbReference type="SUPFAM" id="SSF50965">
    <property type="entry name" value="Galactose oxidase, central domain"/>
    <property type="match status" value="1"/>
</dbReference>
<dbReference type="InterPro" id="IPR011705">
    <property type="entry name" value="BACK"/>
</dbReference>
<keyword evidence="9" id="KW-0009">Actin-binding</keyword>
<reference evidence="19" key="1">
    <citation type="submission" date="2013-03" db="EMBL/GenBank/DDBJ databases">
        <title>The Genome Sequence of Anopheles minimus MINIMUS1.</title>
        <authorList>
            <consortium name="The Broad Institute Genomics Platform"/>
            <person name="Neafsey D.E."/>
            <person name="Walton C."/>
            <person name="Walker B."/>
            <person name="Young S.K."/>
            <person name="Zeng Q."/>
            <person name="Gargeya S."/>
            <person name="Fitzgerald M."/>
            <person name="Haas B."/>
            <person name="Abouelleil A."/>
            <person name="Allen A.W."/>
            <person name="Alvarado L."/>
            <person name="Arachchi H.M."/>
            <person name="Berlin A.M."/>
            <person name="Chapman S.B."/>
            <person name="Gainer-Dewar J."/>
            <person name="Goldberg J."/>
            <person name="Griggs A."/>
            <person name="Gujja S."/>
            <person name="Hansen M."/>
            <person name="Howarth C."/>
            <person name="Imamovic A."/>
            <person name="Ireland A."/>
            <person name="Larimer J."/>
            <person name="McCowan C."/>
            <person name="Murphy C."/>
            <person name="Pearson M."/>
            <person name="Poon T.W."/>
            <person name="Priest M."/>
            <person name="Roberts A."/>
            <person name="Saif S."/>
            <person name="Shea T."/>
            <person name="Sisk P."/>
            <person name="Sykes S."/>
            <person name="Wortman J."/>
            <person name="Nusbaum C."/>
            <person name="Birren B."/>
        </authorList>
    </citation>
    <scope>NUCLEOTIDE SEQUENCE [LARGE SCALE GENOMIC DNA]</scope>
    <source>
        <strain evidence="19">MINIMUS1</strain>
    </source>
</reference>
<dbReference type="SMART" id="SM00875">
    <property type="entry name" value="BACK"/>
    <property type="match status" value="1"/>
</dbReference>
<feature type="compositionally biased region" description="Polar residues" evidence="13">
    <location>
        <begin position="154"/>
        <end position="164"/>
    </location>
</feature>
<feature type="domain" description="OAR" evidence="16">
    <location>
        <begin position="389"/>
        <end position="402"/>
    </location>
</feature>
<dbReference type="AlphaFoldDB" id="A0A182WDJ9"/>
<name>A0A182WDJ9_9DIPT</name>
<comment type="subcellular location">
    <subcellularLocation>
        <location evidence="1 12">Nucleus</location>
    </subcellularLocation>
</comment>
<comment type="similarity">
    <text evidence="2">Belongs to the paired homeobox family.</text>
</comment>
<evidence type="ECO:0000256" key="8">
    <source>
        <dbReference type="ARBA" id="ARBA00023163"/>
    </source>
</evidence>
<dbReference type="GO" id="GO:0005634">
    <property type="term" value="C:nucleus"/>
    <property type="evidence" value="ECO:0007669"/>
    <property type="project" value="UniProtKB-SubCell"/>
</dbReference>
<dbReference type="PANTHER" id="PTHR24412">
    <property type="entry name" value="KELCH PROTEIN"/>
    <property type="match status" value="1"/>
</dbReference>
<evidence type="ECO:0000256" key="11">
    <source>
        <dbReference type="ARBA" id="ARBA00031274"/>
    </source>
</evidence>
<dbReference type="EnsemblMetazoa" id="AMIN008436-RA">
    <property type="protein sequence ID" value="AMIN008436-PA"/>
    <property type="gene ID" value="AMIN008436"/>
</dbReference>
<dbReference type="PROSITE" id="PS50071">
    <property type="entry name" value="HOMEOBOX_2"/>
    <property type="match status" value="1"/>
</dbReference>
<keyword evidence="8" id="KW-0804">Transcription</keyword>
<feature type="domain" description="CVC" evidence="17">
    <location>
        <begin position="21"/>
        <end position="72"/>
    </location>
</feature>
<keyword evidence="6" id="KW-0677">Repeat</keyword>
<feature type="DNA-binding region" description="Homeobox" evidence="12">
    <location>
        <begin position="3"/>
        <end position="20"/>
    </location>
</feature>
<keyword evidence="12" id="KW-0238">DNA-binding</keyword>
<dbReference type="InterPro" id="IPR003654">
    <property type="entry name" value="OAR_dom"/>
</dbReference>
<feature type="region of interest" description="Disordered" evidence="13">
    <location>
        <begin position="120"/>
        <end position="350"/>
    </location>
</feature>
<feature type="compositionally biased region" description="Low complexity" evidence="13">
    <location>
        <begin position="165"/>
        <end position="176"/>
    </location>
</feature>
<dbReference type="CDD" id="cd18247">
    <property type="entry name" value="BTB_POZ_KLHL18"/>
    <property type="match status" value="1"/>
</dbReference>
<evidence type="ECO:0000256" key="10">
    <source>
        <dbReference type="ARBA" id="ARBA00030203"/>
    </source>
</evidence>
<dbReference type="PROSITE" id="PS50803">
    <property type="entry name" value="OAR"/>
    <property type="match status" value="1"/>
</dbReference>
<feature type="compositionally biased region" description="Gly residues" evidence="13">
    <location>
        <begin position="184"/>
        <end position="194"/>
    </location>
</feature>
<dbReference type="SMART" id="SM00612">
    <property type="entry name" value="Kelch"/>
    <property type="match status" value="6"/>
</dbReference>
<accession>A0A182WDJ9</accession>
<evidence type="ECO:0000256" key="13">
    <source>
        <dbReference type="SAM" id="MobiDB-lite"/>
    </source>
</evidence>
<evidence type="ECO:0000256" key="2">
    <source>
        <dbReference type="ARBA" id="ARBA00005733"/>
    </source>
</evidence>
<dbReference type="Gene3D" id="3.30.710.10">
    <property type="entry name" value="Potassium Channel Kv1.1, Chain A"/>
    <property type="match status" value="1"/>
</dbReference>
<keyword evidence="7" id="KW-0805">Transcription regulation</keyword>
<feature type="compositionally biased region" description="Basic and acidic residues" evidence="13">
    <location>
        <begin position="124"/>
        <end position="139"/>
    </location>
</feature>
<evidence type="ECO:0000256" key="4">
    <source>
        <dbReference type="ARBA" id="ARBA00022441"/>
    </source>
</evidence>
<proteinExistence type="inferred from homology"/>
<organism evidence="18 19">
    <name type="scientific">Anopheles minimus</name>
    <dbReference type="NCBI Taxonomy" id="112268"/>
    <lineage>
        <taxon>Eukaryota</taxon>
        <taxon>Metazoa</taxon>
        <taxon>Ecdysozoa</taxon>
        <taxon>Arthropoda</taxon>
        <taxon>Hexapoda</taxon>
        <taxon>Insecta</taxon>
        <taxon>Pterygota</taxon>
        <taxon>Neoptera</taxon>
        <taxon>Endopterygota</taxon>
        <taxon>Diptera</taxon>
        <taxon>Nematocera</taxon>
        <taxon>Culicoidea</taxon>
        <taxon>Culicidae</taxon>
        <taxon>Anophelinae</taxon>
        <taxon>Anopheles</taxon>
    </lineage>
</organism>
<dbReference type="Pfam" id="PF07707">
    <property type="entry name" value="BACK"/>
    <property type="match status" value="1"/>
</dbReference>
<dbReference type="Gene3D" id="1.25.40.420">
    <property type="match status" value="1"/>
</dbReference>
<evidence type="ECO:0000259" key="17">
    <source>
        <dbReference type="PROSITE" id="PS51496"/>
    </source>
</evidence>
<dbReference type="InterPro" id="IPR011333">
    <property type="entry name" value="SKP1/BTB/POZ_sf"/>
</dbReference>
<keyword evidence="12" id="KW-0371">Homeobox</keyword>
<dbReference type="PANTHER" id="PTHR24412:SF497">
    <property type="entry name" value="KELCH-LIKE PROTEIN 18"/>
    <property type="match status" value="1"/>
</dbReference>
<keyword evidence="4" id="KW-0880">Kelch repeat</keyword>
<reference evidence="18" key="2">
    <citation type="submission" date="2020-05" db="UniProtKB">
        <authorList>
            <consortium name="EnsemblMetazoa"/>
        </authorList>
    </citation>
    <scope>IDENTIFICATION</scope>
    <source>
        <strain evidence="18">MINIMUS1</strain>
    </source>
</reference>
<dbReference type="InterPro" id="IPR000210">
    <property type="entry name" value="BTB/POZ_dom"/>
</dbReference>
<evidence type="ECO:0000256" key="1">
    <source>
        <dbReference type="ARBA" id="ARBA00004123"/>
    </source>
</evidence>
<evidence type="ECO:0000256" key="12">
    <source>
        <dbReference type="PROSITE-ProRule" id="PRU00108"/>
    </source>
</evidence>
<dbReference type="Pfam" id="PF24681">
    <property type="entry name" value="Kelch_KLHDC2_KLHL20_DRC7"/>
    <property type="match status" value="1"/>
</dbReference>
<evidence type="ECO:0000256" key="9">
    <source>
        <dbReference type="ARBA" id="ARBA00023203"/>
    </source>
</evidence>
<dbReference type="Pfam" id="PF00651">
    <property type="entry name" value="BTB"/>
    <property type="match status" value="1"/>
</dbReference>
<feature type="compositionally biased region" description="Low complexity" evidence="13">
    <location>
        <begin position="261"/>
        <end position="275"/>
    </location>
</feature>
<evidence type="ECO:0000259" key="15">
    <source>
        <dbReference type="PROSITE" id="PS50097"/>
    </source>
</evidence>
<feature type="compositionally biased region" description="Gly residues" evidence="13">
    <location>
        <begin position="306"/>
        <end position="318"/>
    </location>
</feature>
<dbReference type="FunFam" id="1.25.40.420:FF:000001">
    <property type="entry name" value="Kelch-like family member 12"/>
    <property type="match status" value="1"/>
</dbReference>
<evidence type="ECO:0000256" key="7">
    <source>
        <dbReference type="ARBA" id="ARBA00023015"/>
    </source>
</evidence>
<dbReference type="SUPFAM" id="SSF54695">
    <property type="entry name" value="POZ domain"/>
    <property type="match status" value="1"/>
</dbReference>
<protein>
    <recommendedName>
        <fullName evidence="3">Visual system homeobox 2</fullName>
    </recommendedName>
    <alternativeName>
        <fullName evidence="10">Ceh-10 homeodomain-containing homolog</fullName>
    </alternativeName>
    <alternativeName>
        <fullName evidence="11">Homeobox protein CHX10</fullName>
    </alternativeName>
</protein>
<dbReference type="Gene3D" id="2.120.10.80">
    <property type="entry name" value="Kelch-type beta propeller"/>
    <property type="match status" value="2"/>
</dbReference>
<dbReference type="PROSITE" id="PS51496">
    <property type="entry name" value="CVC"/>
    <property type="match status" value="1"/>
</dbReference>
<dbReference type="SMART" id="SM00225">
    <property type="entry name" value="BTB"/>
    <property type="match status" value="1"/>
</dbReference>
<keyword evidence="5" id="KW-0217">Developmental protein</keyword>
<keyword evidence="12" id="KW-0539">Nucleus</keyword>
<dbReference type="InterPro" id="IPR006652">
    <property type="entry name" value="Kelch_1"/>
</dbReference>
<evidence type="ECO:0000259" key="14">
    <source>
        <dbReference type="PROSITE" id="PS50071"/>
    </source>
</evidence>
<sequence length="1155" mass="123775">MGGKATVWFQNRRAKWRKTEKCWGRSTIMAEYGLYGAMVRHSLPLPETILKSAKENETVAPWLLGMHRPSAALPAADETNEPGGTNSMLDYYRNYTSPTDINLSVSVSSSGMHKKSLEAAETLKNSEDNSDREETRTESSETSGGSGAALHCTLGSSPLKSPTIASDGSGCSASAGNTTSRPDCGGGGGGGGEGGGDRGGGEHVSSLNGKHGSAGVRSAMAKMSRYGLGSSPPPNVGGRPHSPSVTPPASVHPHHPPPAHPSSLAAHPALAHPVTSGHSTVQPTTAASTGSAIKLQPRSPPLGTSLAGGGGGGGGTTGTGDHLSPVGHGHGPHHTGGIPPGLPDGGGVGGGTADFLHAAATNNNYHPENDHEAFRWVDYKDPVAFIRNNSIACLRAKAQEHQARLLNSGLLLQVRSLAGLQTHPAFDGSSVPSLASPYDGPCSVAAHAALHAQQQRTPPPLPPQSSLDGTLSSATLLEIDRQRAEANSSNGSAISVKGASSSPNLLLFASQYPTHSKKLRVSVSPCPGVRYQCETMSSSPSGLEESVKLLGTVQRCESGRKSLAAGPSFGAGTSKMIEMQPAELSETEDNSYMYFRQEGLFANSFPKMKEIRRMGKLCDVTLKVDSHSFSAHRIVLAATIPYFYAMFTHNMAESRIKEITMKEIEPMALESLINFAYSGLVKIDTQNVQSLMVGASFLQLNEVRDACAKFLKRKFHPQNVLGIRQFADTLGCSKLIVSADRYIHQHFSKVANGDEFVALSYNELIDVISRDELNVKSEECIFEACMRWVKHDQDVRSEYLPLILANIRLPLLSPQFLADNVATEELIKTSHKCRDLLDEARDFHLMPERRALVSTTRTRPRCFDFVVGLIFAVGGLTKNGESVSTVEIYNPATKEWSMGEAMTMLRSRVGVAVTNGKLYAFGGFNGTERLSTVEIYDPRQHRWSQGTAMRCKRSAVGVAALEDYVYVCGGYDGVTSLSTVERYCPRTDAWSTVAPMMKYRSAGGVAALGGYVYALGGHDGLSIFDTVERYDPFTDTWTKVISMLNRRCRLGVATLGNKLYACGGYDGNSFLRSVEVYDPVKNNWSLIAPMNVKRSRVALAANMGKLWAIGGYDGESNLSTVEVYDPKSNTWTFVAPMKHHGGGVGCGVIPTPFQD</sequence>
<dbReference type="InterPro" id="IPR030603">
    <property type="entry name" value="KLHL18_BTB/POZ"/>
</dbReference>
<feature type="domain" description="BTB" evidence="15">
    <location>
        <begin position="618"/>
        <end position="685"/>
    </location>
</feature>
<dbReference type="VEuPathDB" id="VectorBase:AMIN008436"/>
<dbReference type="InterPro" id="IPR023339">
    <property type="entry name" value="CVC"/>
</dbReference>